<dbReference type="PANTHER" id="PTHR15901">
    <property type="entry name" value="TESTICULAR HAPLOID EXPRESSED GENE PROTEIN"/>
    <property type="match status" value="1"/>
</dbReference>
<protein>
    <submittedName>
        <fullName evidence="4">Testicular haploid expressed gene protein-like</fullName>
    </submittedName>
</protein>
<feature type="compositionally biased region" description="Basic and acidic residues" evidence="2">
    <location>
        <begin position="117"/>
        <end position="133"/>
    </location>
</feature>
<dbReference type="InterPro" id="IPR006623">
    <property type="entry name" value="THEG"/>
</dbReference>
<evidence type="ECO:0000313" key="3">
    <source>
        <dbReference type="Proteomes" id="UP000248482"/>
    </source>
</evidence>
<sequence length="464" mass="53260">MEEEEFLDSSAFPDGRGARKLSAPSEAHRKPLVLRLLEAHKLEGPEKPEESEEPEEPEEASKQSPRDQWDESDEPEETSEPHASYELHESYEPHEPYEFHRAYEPQAPRKPRKLREPRKPQESHAPRELHKPNEVQLLPRAAAMVISPSLVTRFPPKIPPSSLSEPGVCGIARKRLFSRKRIQGLSRPKKQWGTPDRKLFWGNQDPICPIAQIALKTQLTKRLEELAHPKEVSHQYVPNRAQYYYSCGRESVIWEIPSPALLSRPSKRIQKLAQPNRFRKEYLINRPYSDYLTRDSLQISYPSARILQLSIAKATNPNYVPPKKIGTEISVPALTAVATPRTIDLAHPRIKIEGLCFEREQSELPIRPISRAALLYKPTPRIIALAKARPLHRDYRPDRDAHWPVSYAAIHCKLSPRIQELANPNKRSPVHIIYYDPDVFKVKPAALKSQCSPRIHELAEPVVH</sequence>
<dbReference type="KEGG" id="elk:111149349"/>
<accession>A0A2Y9JLS6</accession>
<proteinExistence type="predicted"/>
<feature type="compositionally biased region" description="Basic and acidic residues" evidence="2">
    <location>
        <begin position="37"/>
        <end position="48"/>
    </location>
</feature>
<dbReference type="STRING" id="391180.A0A2Y9JLS6"/>
<dbReference type="InterPro" id="IPR042401">
    <property type="entry name" value="SPMAP2-like"/>
</dbReference>
<dbReference type="RefSeq" id="XP_022362053.1">
    <property type="nucleotide sequence ID" value="XM_022506345.1"/>
</dbReference>
<organism evidence="3 4">
    <name type="scientific">Enhydra lutris kenyoni</name>
    <name type="common">northern sea otter</name>
    <dbReference type="NCBI Taxonomy" id="391180"/>
    <lineage>
        <taxon>Eukaryota</taxon>
        <taxon>Metazoa</taxon>
        <taxon>Chordata</taxon>
        <taxon>Craniata</taxon>
        <taxon>Vertebrata</taxon>
        <taxon>Euteleostomi</taxon>
        <taxon>Mammalia</taxon>
        <taxon>Eutheria</taxon>
        <taxon>Laurasiatheria</taxon>
        <taxon>Carnivora</taxon>
        <taxon>Caniformia</taxon>
        <taxon>Musteloidea</taxon>
        <taxon>Mustelidae</taxon>
        <taxon>Lutrinae</taxon>
        <taxon>Enhydra</taxon>
    </lineage>
</organism>
<feature type="compositionally biased region" description="Basic and acidic residues" evidence="2">
    <location>
        <begin position="59"/>
        <end position="69"/>
    </location>
</feature>
<dbReference type="PANTHER" id="PTHR15901:SF15">
    <property type="entry name" value="TESTICULAR HAPLOID EXPRESSED GENE PROTEIN-LIKE"/>
    <property type="match status" value="1"/>
</dbReference>
<evidence type="ECO:0000256" key="1">
    <source>
        <dbReference type="ARBA" id="ARBA00022737"/>
    </source>
</evidence>
<keyword evidence="1" id="KW-0677">Repeat</keyword>
<dbReference type="Proteomes" id="UP000248482">
    <property type="component" value="Unplaced"/>
</dbReference>
<name>A0A2Y9JLS6_ENHLU</name>
<dbReference type="Pfam" id="PF14912">
    <property type="entry name" value="THEG"/>
    <property type="match status" value="4"/>
</dbReference>
<gene>
    <name evidence="4" type="primary">LOC111149349</name>
</gene>
<reference evidence="4" key="1">
    <citation type="submission" date="2025-08" db="UniProtKB">
        <authorList>
            <consortium name="RefSeq"/>
        </authorList>
    </citation>
    <scope>IDENTIFICATION</scope>
    <source>
        <tissue evidence="4">Blood</tissue>
    </source>
</reference>
<dbReference type="AlphaFoldDB" id="A0A2Y9JLS6"/>
<dbReference type="CTD" id="100506564"/>
<dbReference type="OrthoDB" id="25466at2759"/>
<feature type="compositionally biased region" description="Basic and acidic residues" evidence="2">
    <location>
        <begin position="79"/>
        <end position="103"/>
    </location>
</feature>
<evidence type="ECO:0000256" key="2">
    <source>
        <dbReference type="SAM" id="MobiDB-lite"/>
    </source>
</evidence>
<dbReference type="GeneID" id="111149349"/>
<feature type="region of interest" description="Disordered" evidence="2">
    <location>
        <begin position="1"/>
        <end position="134"/>
    </location>
</feature>
<evidence type="ECO:0000313" key="4">
    <source>
        <dbReference type="RefSeq" id="XP_022362053.1"/>
    </source>
</evidence>
<dbReference type="SMART" id="SM00705">
    <property type="entry name" value="THEG"/>
    <property type="match status" value="7"/>
</dbReference>
<keyword evidence="3" id="KW-1185">Reference proteome</keyword>
<feature type="compositionally biased region" description="Acidic residues" evidence="2">
    <location>
        <begin position="49"/>
        <end position="58"/>
    </location>
</feature>